<dbReference type="InterPro" id="IPR014710">
    <property type="entry name" value="RmlC-like_jellyroll"/>
</dbReference>
<dbReference type="InterPro" id="IPR000595">
    <property type="entry name" value="cNMP-bd_dom"/>
</dbReference>
<dbReference type="AlphaFoldDB" id="A0A2U2PFM2"/>
<reference evidence="2 3" key="1">
    <citation type="submission" date="2018-04" db="EMBL/GenBank/DDBJ databases">
        <title>Pedobacter chongqingensis sp. nov., isolated from a rottenly hemp rope.</title>
        <authorList>
            <person name="Cai Y."/>
        </authorList>
    </citation>
    <scope>NUCLEOTIDE SEQUENCE [LARGE SCALE GENOMIC DNA]</scope>
    <source>
        <strain evidence="2 3">FJ4-8</strain>
    </source>
</reference>
<dbReference type="Gene3D" id="2.60.120.10">
    <property type="entry name" value="Jelly Rolls"/>
    <property type="match status" value="1"/>
</dbReference>
<accession>A0A2U2PFM2</accession>
<evidence type="ECO:0000313" key="3">
    <source>
        <dbReference type="Proteomes" id="UP000245647"/>
    </source>
</evidence>
<dbReference type="RefSeq" id="WP_109416322.1">
    <property type="nucleotide sequence ID" value="NZ_QEAS01000010.1"/>
</dbReference>
<protein>
    <recommendedName>
        <fullName evidence="1">Cyclic nucleotide-binding domain-containing protein</fullName>
    </recommendedName>
</protein>
<dbReference type="Proteomes" id="UP000245647">
    <property type="component" value="Unassembled WGS sequence"/>
</dbReference>
<gene>
    <name evidence="2" type="ORF">DDR33_13510</name>
</gene>
<dbReference type="InterPro" id="IPR018490">
    <property type="entry name" value="cNMP-bd_dom_sf"/>
</dbReference>
<dbReference type="CDD" id="cd00038">
    <property type="entry name" value="CAP_ED"/>
    <property type="match status" value="1"/>
</dbReference>
<name>A0A2U2PFM2_9SPHI</name>
<proteinExistence type="predicted"/>
<keyword evidence="3" id="KW-1185">Reference proteome</keyword>
<comment type="caution">
    <text evidence="2">The sequence shown here is derived from an EMBL/GenBank/DDBJ whole genome shotgun (WGS) entry which is preliminary data.</text>
</comment>
<feature type="domain" description="Cyclic nucleotide-binding" evidence="1">
    <location>
        <begin position="17"/>
        <end position="132"/>
    </location>
</feature>
<organism evidence="2 3">
    <name type="scientific">Pararcticibacter amylolyticus</name>
    <dbReference type="NCBI Taxonomy" id="2173175"/>
    <lineage>
        <taxon>Bacteria</taxon>
        <taxon>Pseudomonadati</taxon>
        <taxon>Bacteroidota</taxon>
        <taxon>Sphingobacteriia</taxon>
        <taxon>Sphingobacteriales</taxon>
        <taxon>Sphingobacteriaceae</taxon>
        <taxon>Pararcticibacter</taxon>
    </lineage>
</organism>
<evidence type="ECO:0000313" key="2">
    <source>
        <dbReference type="EMBL" id="PWG80205.1"/>
    </source>
</evidence>
<dbReference type="OrthoDB" id="948610at2"/>
<dbReference type="Pfam" id="PF00027">
    <property type="entry name" value="cNMP_binding"/>
    <property type="match status" value="1"/>
</dbReference>
<evidence type="ECO:0000259" key="1">
    <source>
        <dbReference type="PROSITE" id="PS50042"/>
    </source>
</evidence>
<dbReference type="PROSITE" id="PS50042">
    <property type="entry name" value="CNMP_BINDING_3"/>
    <property type="match status" value="1"/>
</dbReference>
<dbReference type="SUPFAM" id="SSF51206">
    <property type="entry name" value="cAMP-binding domain-like"/>
    <property type="match status" value="1"/>
</dbReference>
<dbReference type="EMBL" id="QEAS01000010">
    <property type="protein sequence ID" value="PWG80205.1"/>
    <property type="molecule type" value="Genomic_DNA"/>
</dbReference>
<sequence>MKNDLFIRTLVGDHYSDKALRDEFNALIKEKTFKNRQIILKPGEVAKYMWLIITGWTMSYVDKADKKIPYVFHGPGELIIEVKSFFRKAPSDVAIQAIEKTTLFCISYDDLFMLLKKYPYLYESLIDRLEDLEVSVQERLIQYLSLSAEERYAALLEERPEIVLKAPVEYVAAYLGFSRKTLNRIRDSHRKSRRRSP</sequence>